<evidence type="ECO:0000313" key="2">
    <source>
        <dbReference type="Proteomes" id="UP000217211"/>
    </source>
</evidence>
<proteinExistence type="predicted"/>
<reference evidence="1 2" key="1">
    <citation type="submission" date="2017-08" db="EMBL/GenBank/DDBJ databases">
        <title>Multipartite genome sequences of Sinorhizobium species nodulating soybeans.</title>
        <authorList>
            <person name="Tian C.F."/>
        </authorList>
    </citation>
    <scope>NUCLEOTIDE SEQUENCE [LARGE SCALE GENOMIC DNA]</scope>
    <source>
        <strain evidence="1 2">CCBAU 05684</strain>
    </source>
</reference>
<name>A0A249PF79_9HYPH</name>
<dbReference type="Proteomes" id="UP000217211">
    <property type="component" value="Chromosome"/>
</dbReference>
<accession>A0A249PF79</accession>
<evidence type="ECO:0008006" key="3">
    <source>
        <dbReference type="Google" id="ProtNLM"/>
    </source>
</evidence>
<organism evidence="1 2">
    <name type="scientific">Sinorhizobium sojae CCBAU 05684</name>
    <dbReference type="NCBI Taxonomy" id="716928"/>
    <lineage>
        <taxon>Bacteria</taxon>
        <taxon>Pseudomonadati</taxon>
        <taxon>Pseudomonadota</taxon>
        <taxon>Alphaproteobacteria</taxon>
        <taxon>Hyphomicrobiales</taxon>
        <taxon>Rhizobiaceae</taxon>
        <taxon>Sinorhizobium/Ensifer group</taxon>
        <taxon>Sinorhizobium</taxon>
    </lineage>
</organism>
<dbReference type="RefSeq" id="WP_050979944.1">
    <property type="nucleotide sequence ID" value="NZ_AJQT01000026.1"/>
</dbReference>
<protein>
    <recommendedName>
        <fullName evidence="3">DUF3560 domain-containing protein</fullName>
    </recommendedName>
</protein>
<gene>
    <name evidence="1" type="ORF">SJ05684_c30420</name>
</gene>
<dbReference type="AlphaFoldDB" id="A0A249PF79"/>
<dbReference type="EMBL" id="CP023067">
    <property type="protein sequence ID" value="ASY64466.1"/>
    <property type="molecule type" value="Genomic_DNA"/>
</dbReference>
<sequence>MKNAFIITGDTYTHRRVLRTNGAIFDYSEKAYIIAANKAEAVTAYALEQGLIVEPYEAREEQITEAAGERLREIRQARKDRYRERLLKQAEAADKRAHKAHGRIGDHERDFLRLGEPVKIGHHSERRHRALIDRFNKAFETEMTERTEANKLRQKAKWLEPARVKGDAERQREEERQARSNIEVGDTVKSCLYGVGIVTKVNTKTFAINFTDRGFCQTVGKHHVDLVTKGTGKAEVQHKFKAGDKVIATRLLMKVEGVVKRRTSSGYSVEYTSFGRVQRDTFPEYALEAVTA</sequence>
<dbReference type="KEGG" id="esj:SJ05684_c30420"/>
<dbReference type="Pfam" id="PF12083">
    <property type="entry name" value="DUF3560"/>
    <property type="match status" value="1"/>
</dbReference>
<dbReference type="InterPro" id="IPR021944">
    <property type="entry name" value="DUF3560"/>
</dbReference>
<keyword evidence="2" id="KW-1185">Reference proteome</keyword>
<evidence type="ECO:0000313" key="1">
    <source>
        <dbReference type="EMBL" id="ASY64466.1"/>
    </source>
</evidence>
<dbReference type="STRING" id="716928.GCA_000261485_01436"/>